<accession>A0ABX5YRD3</accession>
<evidence type="ECO:0000313" key="2">
    <source>
        <dbReference type="Proteomes" id="UP000322887"/>
    </source>
</evidence>
<keyword evidence="2" id="KW-1185">Reference proteome</keyword>
<name>A0ABX5YRD3_9PLAN</name>
<dbReference type="GeneID" id="98648654"/>
<organism evidence="1 2">
    <name type="scientific">Gimesia maris</name>
    <dbReference type="NCBI Taxonomy" id="122"/>
    <lineage>
        <taxon>Bacteria</taxon>
        <taxon>Pseudomonadati</taxon>
        <taxon>Planctomycetota</taxon>
        <taxon>Planctomycetia</taxon>
        <taxon>Planctomycetales</taxon>
        <taxon>Planctomycetaceae</taxon>
        <taxon>Gimesia</taxon>
    </lineage>
</organism>
<dbReference type="RefSeq" id="WP_002644119.1">
    <property type="nucleotide sequence ID" value="NZ_CP042910.1"/>
</dbReference>
<protein>
    <submittedName>
        <fullName evidence="1">Uncharacterized protein</fullName>
    </submittedName>
</protein>
<proteinExistence type="predicted"/>
<gene>
    <name evidence="1" type="ORF">GmarT_41810</name>
</gene>
<sequence>MAVNVNIIETELLLRTFPESGLSRAGADRVRSSRAAYFIGYGNWSTAATGNAGRSTLLKSGQSEKVALKTAEAVRVIPVVRDDVHVQTE</sequence>
<dbReference type="Proteomes" id="UP000322887">
    <property type="component" value="Chromosome"/>
</dbReference>
<dbReference type="EMBL" id="CP042910">
    <property type="protein sequence ID" value="QEG18295.1"/>
    <property type="molecule type" value="Genomic_DNA"/>
</dbReference>
<evidence type="ECO:0000313" key="1">
    <source>
        <dbReference type="EMBL" id="QEG18295.1"/>
    </source>
</evidence>
<reference evidence="1 2" key="1">
    <citation type="submission" date="2019-08" db="EMBL/GenBank/DDBJ databases">
        <title>Deep-cultivation of Planctomycetes and their phenomic and genomic characterization uncovers novel biology.</title>
        <authorList>
            <person name="Wiegand S."/>
            <person name="Jogler M."/>
            <person name="Boedeker C."/>
            <person name="Pinto D."/>
            <person name="Vollmers J."/>
            <person name="Rivas-Marin E."/>
            <person name="Kohn T."/>
            <person name="Peeters S.H."/>
            <person name="Heuer A."/>
            <person name="Rast P."/>
            <person name="Oberbeckmann S."/>
            <person name="Bunk B."/>
            <person name="Jeske O."/>
            <person name="Meyerdierks A."/>
            <person name="Storesund J.E."/>
            <person name="Kallscheuer N."/>
            <person name="Luecker S."/>
            <person name="Lage O.M."/>
            <person name="Pohl T."/>
            <person name="Merkel B.J."/>
            <person name="Hornburger P."/>
            <person name="Mueller R.-W."/>
            <person name="Bruemmer F."/>
            <person name="Labrenz M."/>
            <person name="Spormann A.M."/>
            <person name="Op den Camp H."/>
            <person name="Overmann J."/>
            <person name="Amann R."/>
            <person name="Jetten M.S.M."/>
            <person name="Mascher T."/>
            <person name="Medema M.H."/>
            <person name="Devos D.P."/>
            <person name="Kaster A.-K."/>
            <person name="Ovreas L."/>
            <person name="Rohde M."/>
            <person name="Galperin M.Y."/>
            <person name="Jogler C."/>
        </authorList>
    </citation>
    <scope>NUCLEOTIDE SEQUENCE [LARGE SCALE GENOMIC DNA]</scope>
    <source>
        <strain evidence="1 2">DSM 8797</strain>
    </source>
</reference>